<organism evidence="1 2">
    <name type="scientific">Scortum barcoo</name>
    <name type="common">barcoo grunter</name>
    <dbReference type="NCBI Taxonomy" id="214431"/>
    <lineage>
        <taxon>Eukaryota</taxon>
        <taxon>Metazoa</taxon>
        <taxon>Chordata</taxon>
        <taxon>Craniata</taxon>
        <taxon>Vertebrata</taxon>
        <taxon>Euteleostomi</taxon>
        <taxon>Actinopterygii</taxon>
        <taxon>Neopterygii</taxon>
        <taxon>Teleostei</taxon>
        <taxon>Neoteleostei</taxon>
        <taxon>Acanthomorphata</taxon>
        <taxon>Eupercaria</taxon>
        <taxon>Centrarchiformes</taxon>
        <taxon>Terapontoidei</taxon>
        <taxon>Terapontidae</taxon>
        <taxon>Scortum</taxon>
    </lineage>
</organism>
<evidence type="ECO:0000313" key="2">
    <source>
        <dbReference type="Proteomes" id="UP000831701"/>
    </source>
</evidence>
<sequence>MTSVTGSCWQSNWSWKNGITGWRDQRPSTPALRGLDQPQEPVLHPDCKAAELTSGQVGAILHFDFTLTYWPGSWTSSLTPYPDNSAWRKESRERKTSSPHLESSLPSPGRLKMPSSRPSSNNQTQEEVPRAVFLSLMLSVHRYSNGLNPQSSPVDCFSKAAHFDALTKLPTARETADLLITHIVRLHGIPLDIVSDRGPYWLFICPYVGPEQHWRLRSRRTGNQRTSTGLLPPSILQKIINPSAVRLKLPSSMRIHPTFHVSQIKPVATRQHLA</sequence>
<dbReference type="Proteomes" id="UP000831701">
    <property type="component" value="Chromosome 18"/>
</dbReference>
<gene>
    <name evidence="1" type="ORF">L3Q82_015069</name>
</gene>
<keyword evidence="2" id="KW-1185">Reference proteome</keyword>
<proteinExistence type="predicted"/>
<evidence type="ECO:0000313" key="1">
    <source>
        <dbReference type="EMBL" id="KAI3358656.1"/>
    </source>
</evidence>
<name>A0ACB8VT53_9TELE</name>
<reference evidence="1" key="1">
    <citation type="submission" date="2022-04" db="EMBL/GenBank/DDBJ databases">
        <title>Jade perch genome.</title>
        <authorList>
            <person name="Chao B."/>
        </authorList>
    </citation>
    <scope>NUCLEOTIDE SEQUENCE</scope>
    <source>
        <strain evidence="1">CB-2022</strain>
    </source>
</reference>
<accession>A0ACB8VT53</accession>
<comment type="caution">
    <text evidence="1">The sequence shown here is derived from an EMBL/GenBank/DDBJ whole genome shotgun (WGS) entry which is preliminary data.</text>
</comment>
<protein>
    <submittedName>
        <fullName evidence="1">Uncharacterized protein</fullName>
    </submittedName>
</protein>
<dbReference type="EMBL" id="CM041548">
    <property type="protein sequence ID" value="KAI3358656.1"/>
    <property type="molecule type" value="Genomic_DNA"/>
</dbReference>